<reference evidence="1 2" key="1">
    <citation type="submission" date="2015-03" db="EMBL/GenBank/DDBJ databases">
        <title>Luteipulveratus halotolerans sp. nov., a novel actinobacterium (Dermacoccaceae) from Sarawak, Malaysia.</title>
        <authorList>
            <person name="Juboi H."/>
            <person name="Basik A."/>
            <person name="Shamsul S.S."/>
            <person name="Arnold P."/>
            <person name="Schmitt E.K."/>
            <person name="Sanglier J.-J."/>
            <person name="Yeo T."/>
        </authorList>
    </citation>
    <scope>NUCLEOTIDE SEQUENCE [LARGE SCALE GENOMIC DNA]</scope>
    <source>
        <strain evidence="1 2">MN07-A0370</strain>
    </source>
</reference>
<dbReference type="AlphaFoldDB" id="A0A0K1JEW3"/>
<evidence type="ECO:0000313" key="2">
    <source>
        <dbReference type="Proteomes" id="UP000066480"/>
    </source>
</evidence>
<dbReference type="EMBL" id="CP011112">
    <property type="protein sequence ID" value="AKU15236.1"/>
    <property type="molecule type" value="Genomic_DNA"/>
</dbReference>
<accession>A0A0K1JEW3</accession>
<protein>
    <submittedName>
        <fullName evidence="1">Uncharacterized protein</fullName>
    </submittedName>
</protein>
<proteinExistence type="predicted"/>
<gene>
    <name evidence="1" type="ORF">VV02_04120</name>
</gene>
<evidence type="ECO:0000313" key="1">
    <source>
        <dbReference type="EMBL" id="AKU15236.1"/>
    </source>
</evidence>
<dbReference type="KEGG" id="lmoi:VV02_04120"/>
<name>A0A0K1JEW3_9MICO</name>
<sequence length="68" mass="7386">MTAGRQYLSSQAYGADAFNSCENDGALLHSEGGAITCLLPREAISGNRNIPRWGRVDRTQIVDSRNCT</sequence>
<dbReference type="RefSeq" id="WP_052590049.1">
    <property type="nucleotide sequence ID" value="NZ_CP011112.1"/>
</dbReference>
<dbReference type="OrthoDB" id="4302020at2"/>
<dbReference type="Proteomes" id="UP000066480">
    <property type="component" value="Chromosome"/>
</dbReference>
<keyword evidence="2" id="KW-1185">Reference proteome</keyword>
<organism evidence="1 2">
    <name type="scientific">Luteipulveratus mongoliensis</name>
    <dbReference type="NCBI Taxonomy" id="571913"/>
    <lineage>
        <taxon>Bacteria</taxon>
        <taxon>Bacillati</taxon>
        <taxon>Actinomycetota</taxon>
        <taxon>Actinomycetes</taxon>
        <taxon>Micrococcales</taxon>
        <taxon>Dermacoccaceae</taxon>
        <taxon>Luteipulveratus</taxon>
    </lineage>
</organism>